<evidence type="ECO:0000313" key="2">
    <source>
        <dbReference type="Proteomes" id="UP000706525"/>
    </source>
</evidence>
<evidence type="ECO:0008006" key="3">
    <source>
        <dbReference type="Google" id="ProtNLM"/>
    </source>
</evidence>
<evidence type="ECO:0000313" key="1">
    <source>
        <dbReference type="EMBL" id="CAG9177752.1"/>
    </source>
</evidence>
<accession>A0ABM8XCM8</accession>
<dbReference type="InterPro" id="IPR053745">
    <property type="entry name" value="Viral_Tail_Comp_sf"/>
</dbReference>
<dbReference type="Proteomes" id="UP000706525">
    <property type="component" value="Unassembled WGS sequence"/>
</dbReference>
<protein>
    <recommendedName>
        <fullName evidence="3">DUF3168 domain-containing protein</fullName>
    </recommendedName>
</protein>
<dbReference type="EMBL" id="CAJZAG010000007">
    <property type="protein sequence ID" value="CAG9177752.1"/>
    <property type="molecule type" value="Genomic_DNA"/>
</dbReference>
<sequence>MTIEADLRTALGALVAGRVYPDTAPDGVVLPFIVYQQVGGDVVDFLAGAPDKQNGRFQIEVWGTTRAQASALIRQVATIVPENPALLGSPLGGALSNYDGVLNWYGAQQDFSLWFSV</sequence>
<dbReference type="Gene3D" id="3.30.2000.30">
    <property type="match status" value="1"/>
</dbReference>
<comment type="caution">
    <text evidence="1">The sequence shown here is derived from an EMBL/GenBank/DDBJ whole genome shotgun (WGS) entry which is preliminary data.</text>
</comment>
<keyword evidence="2" id="KW-1185">Reference proteome</keyword>
<proteinExistence type="predicted"/>
<dbReference type="RefSeq" id="WP_223991215.1">
    <property type="nucleotide sequence ID" value="NZ_CAJZAG010000007.1"/>
</dbReference>
<gene>
    <name evidence="1" type="ORF">LMG32289_03895</name>
</gene>
<dbReference type="Pfam" id="PF11367">
    <property type="entry name" value="Tail_completion_gp17"/>
    <property type="match status" value="1"/>
</dbReference>
<name>A0ABM8XCM8_9BURK</name>
<dbReference type="InterPro" id="IPR021508">
    <property type="entry name" value="Gp17-like"/>
</dbReference>
<organism evidence="1 2">
    <name type="scientific">Cupriavidus pampae</name>
    <dbReference type="NCBI Taxonomy" id="659251"/>
    <lineage>
        <taxon>Bacteria</taxon>
        <taxon>Pseudomonadati</taxon>
        <taxon>Pseudomonadota</taxon>
        <taxon>Betaproteobacteria</taxon>
        <taxon>Burkholderiales</taxon>
        <taxon>Burkholderiaceae</taxon>
        <taxon>Cupriavidus</taxon>
    </lineage>
</organism>
<reference evidence="1 2" key="1">
    <citation type="submission" date="2021-08" db="EMBL/GenBank/DDBJ databases">
        <authorList>
            <person name="Peeters C."/>
        </authorList>
    </citation>
    <scope>NUCLEOTIDE SEQUENCE [LARGE SCALE GENOMIC DNA]</scope>
    <source>
        <strain evidence="1 2">LMG 32289</strain>
    </source>
</reference>